<keyword evidence="2" id="KW-1185">Reference proteome</keyword>
<evidence type="ECO:0000313" key="2">
    <source>
        <dbReference type="Proteomes" id="UP000240538"/>
    </source>
</evidence>
<sequence>MNKTQINAVLKTLGYGNLRYSNGKTYRRGNSMVKGFHLISTGACMVTSPETQKFSDLVNELKQHFELQSYYDNCMAIFVTGKLKIVVCLTNFNTYGGLNPDYKTWFASVNIEKL</sequence>
<name>A0A2I6PFE8_9CAUD</name>
<accession>A0A2I6PFE8</accession>
<proteinExistence type="predicted"/>
<gene>
    <name evidence="1" type="ORF">phiP43_086</name>
</gene>
<evidence type="ECO:0000313" key="1">
    <source>
        <dbReference type="EMBL" id="AUM58444.1"/>
    </source>
</evidence>
<protein>
    <submittedName>
        <fullName evidence="1">Uncharacterized protein</fullName>
    </submittedName>
</protein>
<organism evidence="1 2">
    <name type="scientific">Proteus phage phiP4-3</name>
    <dbReference type="NCBI Taxonomy" id="2065203"/>
    <lineage>
        <taxon>Viruses</taxon>
        <taxon>Duplodnaviria</taxon>
        <taxon>Heunggongvirae</taxon>
        <taxon>Uroviricota</taxon>
        <taxon>Caudoviricetes</taxon>
        <taxon>Pantevenvirales</taxon>
        <taxon>Straboviridae</taxon>
        <taxon>Bragavirus</taxon>
        <taxon>Bragavirus p43</taxon>
    </lineage>
</organism>
<reference evidence="1 2" key="1">
    <citation type="submission" date="2017-12" db="EMBL/GenBank/DDBJ databases">
        <title>Complete genome sequence and characterization of bacteriophage phiP4-3 infecting Proteus pennea.</title>
        <authorList>
            <person name="He Y."/>
            <person name="Yang H."/>
        </authorList>
    </citation>
    <scope>NUCLEOTIDE SEQUENCE [LARGE SCALE GENOMIC DNA]</scope>
</reference>
<dbReference type="EMBL" id="MG696114">
    <property type="protein sequence ID" value="AUM58444.1"/>
    <property type="molecule type" value="Genomic_DNA"/>
</dbReference>
<dbReference type="Proteomes" id="UP000240538">
    <property type="component" value="Segment"/>
</dbReference>